<keyword evidence="4" id="KW-1133">Transmembrane helix</keyword>
<feature type="compositionally biased region" description="Low complexity" evidence="3">
    <location>
        <begin position="94"/>
        <end position="107"/>
    </location>
</feature>
<feature type="compositionally biased region" description="Low complexity" evidence="3">
    <location>
        <begin position="115"/>
        <end position="130"/>
    </location>
</feature>
<evidence type="ECO:0000256" key="4">
    <source>
        <dbReference type="SAM" id="Phobius"/>
    </source>
</evidence>
<keyword evidence="4" id="KW-0812">Transmembrane</keyword>
<dbReference type="PANTHER" id="PTHR37042">
    <property type="entry name" value="OUTER MEMBRANE PROTEIN RV1973"/>
    <property type="match status" value="1"/>
</dbReference>
<sequence length="303" mass="31752">MTGDDEGGDGVPTRRERTLRVIKGAKAGTPGRPVRRRIVTRPAPAPDGGIEEVLERLDREPVEDPLEAGDLTVVGDPAEVEDLPGPDEADDADGPASTGGATAAGRSPTDDDPGQPADDTTQPADDPGQPADDRGNPEDAGPGRRRALAGLLVVLLAAALAGAGVYGHRWYVARSTEQARQGALAAARQASVNFVSVSAASVDRDLQRITAGATGEFRDEFSRGQAQVRTAVVENKVDSKGTVLRAGLVSGDRRRAVALVAVDATVKNVKAPQGRPSHYRIQLDLVRDRDSGDWLVAKLQFVG</sequence>
<dbReference type="PANTHER" id="PTHR37042:SF4">
    <property type="entry name" value="OUTER MEMBRANE PROTEIN RV1973"/>
    <property type="match status" value="1"/>
</dbReference>
<evidence type="ECO:0000256" key="1">
    <source>
        <dbReference type="ARBA" id="ARBA00004370"/>
    </source>
</evidence>
<evidence type="ECO:0000256" key="3">
    <source>
        <dbReference type="SAM" id="MobiDB-lite"/>
    </source>
</evidence>
<protein>
    <recommendedName>
        <fullName evidence="7">Mce protein</fullName>
    </recommendedName>
</protein>
<dbReference type="OrthoDB" id="3395172at2"/>
<keyword evidence="2 4" id="KW-0472">Membrane</keyword>
<name>A0A3B0AAE8_9ACTN</name>
<reference evidence="5 6" key="1">
    <citation type="journal article" date="2015" name="Int. J. Syst. Evol. Microbiol.">
        <title>Micromonospora costi sp. nov., isolated from a leaf of Costus speciosus.</title>
        <authorList>
            <person name="Thawai C."/>
        </authorList>
    </citation>
    <scope>NUCLEOTIDE SEQUENCE [LARGE SCALE GENOMIC DNA]</scope>
    <source>
        <strain evidence="5 6">CS1-12</strain>
    </source>
</reference>
<feature type="compositionally biased region" description="Basic and acidic residues" evidence="3">
    <location>
        <begin position="53"/>
        <end position="62"/>
    </location>
</feature>
<evidence type="ECO:0000313" key="6">
    <source>
        <dbReference type="Proteomes" id="UP000279968"/>
    </source>
</evidence>
<dbReference type="Proteomes" id="UP000279968">
    <property type="component" value="Unassembled WGS sequence"/>
</dbReference>
<dbReference type="RefSeq" id="WP_120777660.1">
    <property type="nucleotide sequence ID" value="NZ_JBHLUP010000009.1"/>
</dbReference>
<feature type="compositionally biased region" description="Acidic residues" evidence="3">
    <location>
        <begin position="78"/>
        <end position="93"/>
    </location>
</feature>
<keyword evidence="6" id="KW-1185">Reference proteome</keyword>
<comment type="caution">
    <text evidence="5">The sequence shown here is derived from an EMBL/GenBank/DDBJ whole genome shotgun (WGS) entry which is preliminary data.</text>
</comment>
<organism evidence="5 6">
    <name type="scientific">Micromonospora costi</name>
    <dbReference type="NCBI Taxonomy" id="1530042"/>
    <lineage>
        <taxon>Bacteria</taxon>
        <taxon>Bacillati</taxon>
        <taxon>Actinomycetota</taxon>
        <taxon>Actinomycetes</taxon>
        <taxon>Micromonosporales</taxon>
        <taxon>Micromonosporaceae</taxon>
        <taxon>Micromonospora</taxon>
    </lineage>
</organism>
<dbReference type="EMBL" id="RBAN01000001">
    <property type="protein sequence ID" value="RKN57470.1"/>
    <property type="molecule type" value="Genomic_DNA"/>
</dbReference>
<dbReference type="AlphaFoldDB" id="A0A3B0AAE8"/>
<gene>
    <name evidence="5" type="ORF">D7193_01980</name>
</gene>
<feature type="transmembrane region" description="Helical" evidence="4">
    <location>
        <begin position="147"/>
        <end position="166"/>
    </location>
</feature>
<comment type="subcellular location">
    <subcellularLocation>
        <location evidence="1">Membrane</location>
    </subcellularLocation>
</comment>
<proteinExistence type="predicted"/>
<dbReference type="GO" id="GO:0016020">
    <property type="term" value="C:membrane"/>
    <property type="evidence" value="ECO:0007669"/>
    <property type="project" value="UniProtKB-SubCell"/>
</dbReference>
<feature type="region of interest" description="Disordered" evidence="3">
    <location>
        <begin position="1"/>
        <end position="143"/>
    </location>
</feature>
<accession>A0A3B0AAE8</accession>
<evidence type="ECO:0008006" key="7">
    <source>
        <dbReference type="Google" id="ProtNLM"/>
    </source>
</evidence>
<evidence type="ECO:0000313" key="5">
    <source>
        <dbReference type="EMBL" id="RKN57470.1"/>
    </source>
</evidence>
<evidence type="ECO:0000256" key="2">
    <source>
        <dbReference type="ARBA" id="ARBA00023136"/>
    </source>
</evidence>